<feature type="transmembrane region" description="Helical" evidence="6">
    <location>
        <begin position="173"/>
        <end position="192"/>
    </location>
</feature>
<comment type="subcellular location">
    <subcellularLocation>
        <location evidence="1">Membrane</location>
        <topology evidence="1">Multi-pass membrane protein</topology>
    </subcellularLocation>
</comment>
<keyword evidence="2 6" id="KW-0812">Transmembrane</keyword>
<evidence type="ECO:0000256" key="5">
    <source>
        <dbReference type="ARBA" id="ARBA00038359"/>
    </source>
</evidence>
<dbReference type="Proteomes" id="UP000258309">
    <property type="component" value="Unassembled WGS sequence"/>
</dbReference>
<evidence type="ECO:0000256" key="3">
    <source>
        <dbReference type="ARBA" id="ARBA00022989"/>
    </source>
</evidence>
<feature type="transmembrane region" description="Helical" evidence="6">
    <location>
        <begin position="29"/>
        <end position="54"/>
    </location>
</feature>
<feature type="transmembrane region" description="Helical" evidence="6">
    <location>
        <begin position="88"/>
        <end position="110"/>
    </location>
</feature>
<feature type="non-terminal residue" evidence="8">
    <location>
        <position position="392"/>
    </location>
</feature>
<evidence type="ECO:0000256" key="6">
    <source>
        <dbReference type="SAM" id="Phobius"/>
    </source>
</evidence>
<dbReference type="EMBL" id="NCSJ02000013">
    <property type="protein sequence ID" value="RFU35034.1"/>
    <property type="molecule type" value="Genomic_DNA"/>
</dbReference>
<feature type="transmembrane region" description="Helical" evidence="6">
    <location>
        <begin position="122"/>
        <end position="144"/>
    </location>
</feature>
<dbReference type="PANTHER" id="PTHR33048">
    <property type="entry name" value="PTH11-LIKE INTEGRAL MEMBRANE PROTEIN (AFU_ORTHOLOGUE AFUA_5G11245)"/>
    <property type="match status" value="1"/>
</dbReference>
<feature type="transmembrane region" description="Helical" evidence="6">
    <location>
        <begin position="245"/>
        <end position="265"/>
    </location>
</feature>
<keyword evidence="3 6" id="KW-1133">Transmembrane helix</keyword>
<dbReference type="AlphaFoldDB" id="A0A3E2HNU3"/>
<feature type="transmembrane region" description="Helical" evidence="6">
    <location>
        <begin position="204"/>
        <end position="225"/>
    </location>
</feature>
<organism evidence="8 9">
    <name type="scientific">Scytalidium lignicola</name>
    <name type="common">Hyphomycete</name>
    <dbReference type="NCBI Taxonomy" id="5539"/>
    <lineage>
        <taxon>Eukaryota</taxon>
        <taxon>Fungi</taxon>
        <taxon>Dikarya</taxon>
        <taxon>Ascomycota</taxon>
        <taxon>Pezizomycotina</taxon>
        <taxon>Leotiomycetes</taxon>
        <taxon>Leotiomycetes incertae sedis</taxon>
        <taxon>Scytalidium</taxon>
    </lineage>
</organism>
<evidence type="ECO:0000259" key="7">
    <source>
        <dbReference type="Pfam" id="PF20684"/>
    </source>
</evidence>
<comment type="caution">
    <text evidence="8">The sequence shown here is derived from an EMBL/GenBank/DDBJ whole genome shotgun (WGS) entry which is preliminary data.</text>
</comment>
<evidence type="ECO:0000313" key="9">
    <source>
        <dbReference type="Proteomes" id="UP000258309"/>
    </source>
</evidence>
<evidence type="ECO:0000256" key="4">
    <source>
        <dbReference type="ARBA" id="ARBA00023136"/>
    </source>
</evidence>
<feature type="domain" description="Rhodopsin" evidence="7">
    <location>
        <begin position="11"/>
        <end position="274"/>
    </location>
</feature>
<sequence>MYGTRLATTIARIVLRFKLQGFRFRTEDYCAILAQLFLTGLAAVITASAPIFMITRTYELAAVVDPSTPLPFPADVYTARTITALKLMFAQMLLFWSTLWAGKFSLLIFFRRMVIGIPKYLYIWWAVFTLVLLAYLASMLSNFLTCVPLQKYWSATGCSDPRNVRRSDASIKFATSVDIAADFLIMLMPLRLVMTMKISLKQKLGLSVLFSLGVIVIVFAFVRLFKVTEATAESQTNPTTVADGPILLSIWSMIEAAVAVVVANLPAFRTLLRKNSSPGPSNSQVARRRTGYTTTIGTKANNIRRSALFRRDMELESLHSEDEVDRRTMVNSKDTTEMREGKDITVTTFVSVESSERFKGMLRSASIFERKSGARCTDQSYAKCALIAADSR</sequence>
<feature type="non-terminal residue" evidence="8">
    <location>
        <position position="1"/>
    </location>
</feature>
<dbReference type="PANTHER" id="PTHR33048:SF162">
    <property type="entry name" value="SATRATOXIN BIOSYNTHESIS SC1 CLUSTER PROTEIN 4"/>
    <property type="match status" value="1"/>
</dbReference>
<evidence type="ECO:0000256" key="2">
    <source>
        <dbReference type="ARBA" id="ARBA00022692"/>
    </source>
</evidence>
<dbReference type="OMA" id="RTEDYCA"/>
<dbReference type="InterPro" id="IPR052337">
    <property type="entry name" value="SAT4-like"/>
</dbReference>
<comment type="similarity">
    <text evidence="5">Belongs to the SAT4 family.</text>
</comment>
<dbReference type="OrthoDB" id="444631at2759"/>
<gene>
    <name evidence="8" type="ORF">B7463_g1268</name>
</gene>
<dbReference type="GO" id="GO:0016020">
    <property type="term" value="C:membrane"/>
    <property type="evidence" value="ECO:0007669"/>
    <property type="project" value="UniProtKB-SubCell"/>
</dbReference>
<keyword evidence="9" id="KW-1185">Reference proteome</keyword>
<accession>A0A3E2HNU3</accession>
<name>A0A3E2HNU3_SCYLI</name>
<evidence type="ECO:0000313" key="8">
    <source>
        <dbReference type="EMBL" id="RFU35034.1"/>
    </source>
</evidence>
<reference evidence="8 9" key="1">
    <citation type="submission" date="2018-05" db="EMBL/GenBank/DDBJ databases">
        <title>Draft genome sequence of Scytalidium lignicola DSM 105466, a ubiquitous saprotrophic fungus.</title>
        <authorList>
            <person name="Buettner E."/>
            <person name="Gebauer A.M."/>
            <person name="Hofrichter M."/>
            <person name="Liers C."/>
            <person name="Kellner H."/>
        </authorList>
    </citation>
    <scope>NUCLEOTIDE SEQUENCE [LARGE SCALE GENOMIC DNA]</scope>
    <source>
        <strain evidence="8 9">DSM 105466</strain>
    </source>
</reference>
<dbReference type="Pfam" id="PF20684">
    <property type="entry name" value="Fung_rhodopsin"/>
    <property type="match status" value="1"/>
</dbReference>
<evidence type="ECO:0000256" key="1">
    <source>
        <dbReference type="ARBA" id="ARBA00004141"/>
    </source>
</evidence>
<proteinExistence type="inferred from homology"/>
<dbReference type="STRING" id="5539.A0A3E2HNU3"/>
<keyword evidence="4 6" id="KW-0472">Membrane</keyword>
<protein>
    <recommendedName>
        <fullName evidence="7">Rhodopsin domain-containing protein</fullName>
    </recommendedName>
</protein>
<dbReference type="InterPro" id="IPR049326">
    <property type="entry name" value="Rhodopsin_dom_fungi"/>
</dbReference>